<organism evidence="1 2">
    <name type="scientific">Pseudomonas lijiangensis</name>
    <dbReference type="NCBI Taxonomy" id="2995658"/>
    <lineage>
        <taxon>Bacteria</taxon>
        <taxon>Pseudomonadati</taxon>
        <taxon>Pseudomonadota</taxon>
        <taxon>Gammaproteobacteria</taxon>
        <taxon>Pseudomonadales</taxon>
        <taxon>Pseudomonadaceae</taxon>
        <taxon>Pseudomonas</taxon>
    </lineage>
</organism>
<sequence length="116" mass="12723">MVSITPNLDQVKVLIRYVKHAVGVTVQISQSFKAVSGLDTIGHHPVHTKQLSTIIDNVVAIEVHDQQAVIGAYPPCTGLMTVAIMIENNSDIAGYRFDSVTVKIKNQRVDKLKRST</sequence>
<gene>
    <name evidence="1" type="ORF">KQP88_20565</name>
</gene>
<reference evidence="2" key="1">
    <citation type="submission" date="2021-06" db="EMBL/GenBank/DDBJ databases">
        <title>Identification of Pseudomonas cichorii causing bacterial leaf black spot of flue-cured tobacco, a new disease in China.</title>
        <authorList>
            <person name="Lu C.-H."/>
        </authorList>
    </citation>
    <scope>NUCLEOTIDE SEQUENCE [LARGE SCALE GENOMIC DNA]</scope>
    <source>
        <strain evidence="2">LJ2</strain>
    </source>
</reference>
<name>A0ABX8HQ88_9PSED</name>
<protein>
    <submittedName>
        <fullName evidence="1">Uncharacterized protein</fullName>
    </submittedName>
</protein>
<dbReference type="Proteomes" id="UP000683401">
    <property type="component" value="Chromosome"/>
</dbReference>
<keyword evidence="2" id="KW-1185">Reference proteome</keyword>
<dbReference type="EMBL" id="CP076668">
    <property type="protein sequence ID" value="QWU82403.1"/>
    <property type="molecule type" value="Genomic_DNA"/>
</dbReference>
<proteinExistence type="predicted"/>
<dbReference type="RefSeq" id="WP_216704050.1">
    <property type="nucleotide sequence ID" value="NZ_CP076668.1"/>
</dbReference>
<evidence type="ECO:0000313" key="2">
    <source>
        <dbReference type="Proteomes" id="UP000683401"/>
    </source>
</evidence>
<evidence type="ECO:0000313" key="1">
    <source>
        <dbReference type="EMBL" id="QWU82403.1"/>
    </source>
</evidence>
<accession>A0ABX8HQ88</accession>